<dbReference type="AlphaFoldDB" id="A0A9C6X9S3"/>
<sequence length="189" mass="20539">MDSLMLPVTLLVVQHTGRTSCFTPSTCASLTRAIQRFHMGQCGWLDIGYNFLVGGDGSVLVGRGWKLQGAHTSPWNSMSIGVGLMGNFIGSPSPTEAQRLALELLASQGVLEGALRDDYQVVGACQLKDTDSPGTVGMRWLRTVDHWSNYTTQAARCSAAVKQNERLENGYFDCNSHPNQSNKQCKIAT</sequence>
<name>A0A9C6X9S3_FRAOC</name>
<keyword evidence="2" id="KW-0399">Innate immunity</keyword>
<dbReference type="PANTHER" id="PTHR11022:SF41">
    <property type="entry name" value="PEPTIDOGLYCAN-RECOGNITION PROTEIN LC-RELATED"/>
    <property type="match status" value="1"/>
</dbReference>
<evidence type="ECO:0000313" key="6">
    <source>
        <dbReference type="Proteomes" id="UP000504606"/>
    </source>
</evidence>
<dbReference type="Pfam" id="PF01510">
    <property type="entry name" value="Amidase_2"/>
    <property type="match status" value="1"/>
</dbReference>
<gene>
    <name evidence="7" type="primary">LOC127748643</name>
</gene>
<dbReference type="PANTHER" id="PTHR11022">
    <property type="entry name" value="PEPTIDOGLYCAN RECOGNITION PROTEIN"/>
    <property type="match status" value="1"/>
</dbReference>
<keyword evidence="6" id="KW-1185">Reference proteome</keyword>
<evidence type="ECO:0000259" key="4">
    <source>
        <dbReference type="SMART" id="SM00644"/>
    </source>
</evidence>
<accession>A0A9C6X9S3</accession>
<reference evidence="7" key="1">
    <citation type="submission" date="2025-08" db="UniProtKB">
        <authorList>
            <consortium name="RefSeq"/>
        </authorList>
    </citation>
    <scope>IDENTIFICATION</scope>
    <source>
        <tissue evidence="7">Whole organism</tissue>
    </source>
</reference>
<dbReference type="GO" id="GO:0008745">
    <property type="term" value="F:N-acetylmuramoyl-L-alanine amidase activity"/>
    <property type="evidence" value="ECO:0007669"/>
    <property type="project" value="InterPro"/>
</dbReference>
<dbReference type="GeneID" id="127748643"/>
<organism evidence="6 7">
    <name type="scientific">Frankliniella occidentalis</name>
    <name type="common">Western flower thrips</name>
    <name type="synonym">Euthrips occidentalis</name>
    <dbReference type="NCBI Taxonomy" id="133901"/>
    <lineage>
        <taxon>Eukaryota</taxon>
        <taxon>Metazoa</taxon>
        <taxon>Ecdysozoa</taxon>
        <taxon>Arthropoda</taxon>
        <taxon>Hexapoda</taxon>
        <taxon>Insecta</taxon>
        <taxon>Pterygota</taxon>
        <taxon>Neoptera</taxon>
        <taxon>Paraneoptera</taxon>
        <taxon>Thysanoptera</taxon>
        <taxon>Terebrantia</taxon>
        <taxon>Thripoidea</taxon>
        <taxon>Thripidae</taxon>
        <taxon>Frankliniella</taxon>
    </lineage>
</organism>
<dbReference type="InterPro" id="IPR015510">
    <property type="entry name" value="PGRP"/>
</dbReference>
<proteinExistence type="inferred from homology"/>
<dbReference type="KEGG" id="foc:127748643"/>
<evidence type="ECO:0000259" key="5">
    <source>
        <dbReference type="SMART" id="SM00701"/>
    </source>
</evidence>
<dbReference type="InterPro" id="IPR006619">
    <property type="entry name" value="PGRP_domain_met/bac"/>
</dbReference>
<dbReference type="GO" id="GO:0045087">
    <property type="term" value="P:innate immune response"/>
    <property type="evidence" value="ECO:0007669"/>
    <property type="project" value="UniProtKB-KW"/>
</dbReference>
<keyword evidence="3" id="KW-0391">Immunity</keyword>
<dbReference type="SMART" id="SM00701">
    <property type="entry name" value="PGRP"/>
    <property type="match status" value="1"/>
</dbReference>
<protein>
    <submittedName>
        <fullName evidence="7">Peptidoglycan recognition protein 1-like</fullName>
    </submittedName>
</protein>
<comment type="similarity">
    <text evidence="1">Belongs to the N-acetylmuramoyl-L-alanine amidase 2 family.</text>
</comment>
<feature type="domain" description="N-acetylmuramoyl-L-alanine amidase" evidence="4">
    <location>
        <begin position="1"/>
        <end position="134"/>
    </location>
</feature>
<dbReference type="InterPro" id="IPR002502">
    <property type="entry name" value="Amidase_domain"/>
</dbReference>
<dbReference type="GO" id="GO:0009253">
    <property type="term" value="P:peptidoglycan catabolic process"/>
    <property type="evidence" value="ECO:0007669"/>
    <property type="project" value="InterPro"/>
</dbReference>
<dbReference type="InterPro" id="IPR036505">
    <property type="entry name" value="Amidase/PGRP_sf"/>
</dbReference>
<dbReference type="Gene3D" id="3.40.80.10">
    <property type="entry name" value="Peptidoglycan recognition protein-like"/>
    <property type="match status" value="1"/>
</dbReference>
<evidence type="ECO:0000256" key="2">
    <source>
        <dbReference type="ARBA" id="ARBA00022588"/>
    </source>
</evidence>
<feature type="domain" description="Peptidoglycan recognition protein family" evidence="5">
    <location>
        <begin position="1"/>
        <end position="128"/>
    </location>
</feature>
<dbReference type="SUPFAM" id="SSF55846">
    <property type="entry name" value="N-acetylmuramoyl-L-alanine amidase-like"/>
    <property type="match status" value="1"/>
</dbReference>
<dbReference type="Proteomes" id="UP000504606">
    <property type="component" value="Unplaced"/>
</dbReference>
<evidence type="ECO:0000256" key="1">
    <source>
        <dbReference type="ARBA" id="ARBA00007553"/>
    </source>
</evidence>
<dbReference type="SMART" id="SM00644">
    <property type="entry name" value="Ami_2"/>
    <property type="match status" value="1"/>
</dbReference>
<dbReference type="OrthoDB" id="10001926at2759"/>
<dbReference type="CDD" id="cd06583">
    <property type="entry name" value="PGRP"/>
    <property type="match status" value="1"/>
</dbReference>
<evidence type="ECO:0000313" key="7">
    <source>
        <dbReference type="RefSeq" id="XP_052131739.1"/>
    </source>
</evidence>
<dbReference type="RefSeq" id="XP_052131739.1">
    <property type="nucleotide sequence ID" value="XM_052275779.1"/>
</dbReference>
<evidence type="ECO:0000256" key="3">
    <source>
        <dbReference type="ARBA" id="ARBA00022859"/>
    </source>
</evidence>
<dbReference type="GO" id="GO:0008270">
    <property type="term" value="F:zinc ion binding"/>
    <property type="evidence" value="ECO:0007669"/>
    <property type="project" value="InterPro"/>
</dbReference>